<accession>A0AAV6H733</accession>
<evidence type="ECO:0000313" key="13">
    <source>
        <dbReference type="EMBL" id="KAG5282899.1"/>
    </source>
</evidence>
<feature type="compositionally biased region" description="Polar residues" evidence="9">
    <location>
        <begin position="83"/>
        <end position="100"/>
    </location>
</feature>
<evidence type="ECO:0000256" key="4">
    <source>
        <dbReference type="ARBA" id="ARBA00022840"/>
    </source>
</evidence>
<feature type="compositionally biased region" description="Basic and acidic residues" evidence="9">
    <location>
        <begin position="109"/>
        <end position="120"/>
    </location>
</feature>
<reference evidence="13" key="1">
    <citation type="submission" date="2020-10" db="EMBL/GenBank/DDBJ databases">
        <title>Chromosome-scale genome assembly of the Allis shad, Alosa alosa.</title>
        <authorList>
            <person name="Margot Z."/>
            <person name="Christophe K."/>
            <person name="Cabau C."/>
            <person name="Louis A."/>
            <person name="Berthelot C."/>
            <person name="Parey E."/>
            <person name="Roest Crollius H."/>
            <person name="Montfort J."/>
            <person name="Robinson-Rechavi M."/>
            <person name="Bucao C."/>
            <person name="Bouchez O."/>
            <person name="Gislard M."/>
            <person name="Lluch J."/>
            <person name="Milhes M."/>
            <person name="Lampietro C."/>
            <person name="Lopez Roques C."/>
            <person name="Donnadieu C."/>
            <person name="Braasch I."/>
            <person name="Desvignes T."/>
            <person name="Postlethwait J."/>
            <person name="Bobe J."/>
            <person name="Guiguen Y."/>
        </authorList>
    </citation>
    <scope>NUCLEOTIDE SEQUENCE</scope>
    <source>
        <strain evidence="13">M-15738</strain>
        <tissue evidence="13">Blood</tissue>
    </source>
</reference>
<keyword evidence="8" id="KW-0472">Membrane</keyword>
<keyword evidence="7" id="KW-0811">Translocation</keyword>
<gene>
    <name evidence="13" type="ORF">AALO_G00035950</name>
</gene>
<dbReference type="EMBL" id="JADWDJ010000003">
    <property type="protein sequence ID" value="KAG5282899.1"/>
    <property type="molecule type" value="Genomic_DNA"/>
</dbReference>
<evidence type="ECO:0000313" key="14">
    <source>
        <dbReference type="Proteomes" id="UP000823561"/>
    </source>
</evidence>
<dbReference type="Gene3D" id="3.40.50.300">
    <property type="entry name" value="P-loop containing nucleotide triphosphate hydrolases"/>
    <property type="match status" value="2"/>
</dbReference>
<evidence type="ECO:0000259" key="11">
    <source>
        <dbReference type="PROSITE" id="PS51194"/>
    </source>
</evidence>
<evidence type="ECO:0000256" key="7">
    <source>
        <dbReference type="ARBA" id="ARBA00023010"/>
    </source>
</evidence>
<dbReference type="PANTHER" id="PTHR30612:SF0">
    <property type="entry name" value="CHLOROPLAST PROTEIN-TRANSPORTING ATPASE"/>
    <property type="match status" value="1"/>
</dbReference>
<feature type="compositionally biased region" description="Basic and acidic residues" evidence="9">
    <location>
        <begin position="38"/>
        <end position="57"/>
    </location>
</feature>
<dbReference type="InterPro" id="IPR000185">
    <property type="entry name" value="SecA"/>
</dbReference>
<keyword evidence="2" id="KW-0963">Cytoplasm</keyword>
<dbReference type="GO" id="GO:0006605">
    <property type="term" value="P:protein targeting"/>
    <property type="evidence" value="ECO:0007669"/>
    <property type="project" value="InterPro"/>
</dbReference>
<feature type="compositionally biased region" description="Polar residues" evidence="9">
    <location>
        <begin position="122"/>
        <end position="133"/>
    </location>
</feature>
<feature type="domain" description="SecA family profile" evidence="12">
    <location>
        <begin position="488"/>
        <end position="1276"/>
    </location>
</feature>
<dbReference type="InterPro" id="IPR027417">
    <property type="entry name" value="P-loop_NTPase"/>
</dbReference>
<evidence type="ECO:0000256" key="2">
    <source>
        <dbReference type="ARBA" id="ARBA00022490"/>
    </source>
</evidence>
<evidence type="ECO:0000256" key="5">
    <source>
        <dbReference type="ARBA" id="ARBA00022927"/>
    </source>
</evidence>
<organism evidence="13 14">
    <name type="scientific">Alosa alosa</name>
    <name type="common">allis shad</name>
    <dbReference type="NCBI Taxonomy" id="278164"/>
    <lineage>
        <taxon>Eukaryota</taxon>
        <taxon>Metazoa</taxon>
        <taxon>Chordata</taxon>
        <taxon>Craniata</taxon>
        <taxon>Vertebrata</taxon>
        <taxon>Euteleostomi</taxon>
        <taxon>Actinopterygii</taxon>
        <taxon>Neopterygii</taxon>
        <taxon>Teleostei</taxon>
        <taxon>Clupei</taxon>
        <taxon>Clupeiformes</taxon>
        <taxon>Clupeoidei</taxon>
        <taxon>Clupeidae</taxon>
        <taxon>Alosa</taxon>
    </lineage>
</organism>
<sequence>MGSKYPFKDTAWHFCIEAESTSDLRQCHICKLKRREQRREEEREQQLRREQEWREQHGGQGRQRRQEERPEMQRRGQWMVEYHSTTQPTQTHSKWPTQGAEQLRHQHHREQQREQLRRQQEWPTQGAEQQQRLTQEHHEQRTGSGKQKKSLRQMKVLRHPMNQDQEHQEQLRYESEQLHIGAQGLSEELRQREELIEQQKCEQDLNERQRGVQEWEEQLIRGQDWEEQLLLGQEWEEQLMQEQTWEQHLRQHQEWEKHVRQQELDEQLRRGQDWEEQLRRVQKWDEQQEQQLLVGQMFDVLLSEFDVIESEDVKVQNLEKRMKVLQNELMIQYFGGDHLPYSSLLAIDQTIGSEDLTLIEQLNVVKAMLQLTVDSDDDDDDGFSQLSLGRECDFLLSLLTYLLKENSDLAEKIFYRFTASESPLTSESSVILGHILFNNIWTPTEIITFLQNTTKSPRDQVTAILETVLTYRLSYDSAVSAINEAKPVYYLHRQAGKEMDKDIETLISEMREAKYPKDVLTIIENVLRYVKSELLKVSDKTRLSKDQICEVKSMICSMDFHNPDIACLWKMCVSMSLAVRECRTRRHWWNTGGLWHPDAEVQGYVPRLTQLASVLLLLLPRARGEKGCLLEIATGEGKTCILAMFAAIQAIRGLKPDIVTSSPVLAVRDHKEWCAFYSMFGLTSAVLRNHEHAYEKDIVYGTVVDFAADILRQEFDDKKTRRTRKFDMVIVDEVDHMTLDNGDSTTYLSDDDSGLMHIEQVLAGIWAMVSACRQIEMQETGEIHWITAPQLFYKTAMSALGVSESEDFSTLDILQLGVKLGFYSQNEIDELVQAEHNMGDEDANQDFRDAKWKALENIMIKIGPDQQYEVLREFANEVGKGDSIEYFSVVDNKAAVYEDIVCPNFSKDEVRLLLLDKGCACQIIPENDLISWTVDNVKSKIKYSDQCDPKNIDKFRDFIVIPAFLKEYTEQHLRLFIQKALTAIVMVEGREYMIEKSCEGDKKQEGDRDIHQYDAIIPVDMSNGVLEKSRSWLEGLQQFLEMKHQLAISPLTTMTNYMSNIHYFQRYLTGEGVFGVTGTLGGDAEKGFLYRHYETKSYVMPTHRRKKVVEIPAVQVPGGKELWIQKICETAWKVADRGQVVLVVCEDINTANELHSAMKTQEKHPIIMYTISGKHKIEQQAFSEGDIIIATNLAGRGTDIQVQPEVNRCGGLFVLLTYFPNSQRVEKQVFGRTARKGNPGMVHMILNQEQLQPAYQGQSVDVMRQLREERELHHIHYMEEDELRVIHFKRELFSTFCGFLEDFRKKYTHTERLSCHDMNIDDVPECFKSYRNKFDYHPAVSALKQSWALWLNQHKKSIRRAKVDEDIYELMQDLRGQLEHRSNSLLRGKSTNLHDYIKQAASRTDLHLLNKRVSYGAKAYWQCTAECDQFYSAIALYNKAYVAINLREDGYKAEAEQLLKEAQGLVDVFLMETTNTMIFCNLSRQNSFRSHHENANFLTQMQVRMNIFQFWKNYIENALGMLTQVLAKGEDAITEESSVSRLLAETDFITENELEKMHQYGLKIVFTIEEKPQFSYQALICVFIGVLQVVAGALVLAFTSGAATNFGLGLISEGVSDMISGIIGMVTGNFSWSEWAVSKSISIGISLVCGGINVLSSARIGAKAIASGAKSATSIVVKQAAKQAAKYAIQELGKQGVLAAVNYAMDKGFKAAFKKIFRTAFKNKVSSLLRANRGLDEALAHLICQEIPKEVIQTRPDEFTIDPQCEKRLEESVTHMSTQVIPELVTDLTNVRTVISVLSQVSHSALRVLERQKASGVLLTVSRVLLAAEYTTSVIEMVKAIPTEGIINDQLVPQLLTQMDNQKHEQYVPDGRQELEDVKRLKQKFIHTIANSVSEALVDAFVAHITSIASRTTGSMVNHKIGRCVENVLGRHTTKPFFDEQKKNHKMRMACQAPAKSLSTNEKSELSHYAKGLSSSEKPATGLDLHILTKSDMLDGKGIRIIITDEHGKPLSEERYQGKDKSAGDVTLRLVKEKDTSQQRKGVLQSLSRRIRGEHQPYSGHFEVLNADGTFSQVLSDGQNCLFHAVAQATSHGRKDVNDLRRDASKLRSEVHQEIQQNMSNYAPLLKLQRGYEESCRNPGLFTISGGTRQTRREGRRNFMEAINSSPLSNEQREECKNLHLGLVGEHGDLTGRNQQPGDNQRKREADHIPPKDCYKKVSEILARNPQLSEELQKNNPKLFEELNKSPYFLLCMKVRKEHHRQALTTGNSTESQICRNEMSQALSKGDVETTLKMSFITAHPETSQWLRQDAGIQRQTPHNTQPRVHSADYYQVGYRLMIDKYYDKGLIDGTVKDRLNSWVNSGAYRSRNTQEYKSLKTAISRP</sequence>
<dbReference type="Gene3D" id="3.90.1440.10">
    <property type="entry name" value="SecA, preprotein cross-linking domain"/>
    <property type="match status" value="1"/>
</dbReference>
<evidence type="ECO:0000256" key="9">
    <source>
        <dbReference type="SAM" id="MobiDB-lite"/>
    </source>
</evidence>
<evidence type="ECO:0000256" key="3">
    <source>
        <dbReference type="ARBA" id="ARBA00022741"/>
    </source>
</evidence>
<dbReference type="InterPro" id="IPR011115">
    <property type="entry name" value="SecA_DEAD"/>
</dbReference>
<dbReference type="GO" id="GO:0006886">
    <property type="term" value="P:intracellular protein transport"/>
    <property type="evidence" value="ECO:0007669"/>
    <property type="project" value="InterPro"/>
</dbReference>
<keyword evidence="14" id="KW-1185">Reference proteome</keyword>
<dbReference type="GO" id="GO:0016020">
    <property type="term" value="C:membrane"/>
    <property type="evidence" value="ECO:0007669"/>
    <property type="project" value="InterPro"/>
</dbReference>
<dbReference type="Pfam" id="PF07517">
    <property type="entry name" value="SecA_DEAD"/>
    <property type="match status" value="1"/>
</dbReference>
<evidence type="ECO:0000256" key="8">
    <source>
        <dbReference type="ARBA" id="ARBA00023136"/>
    </source>
</evidence>
<keyword evidence="6" id="KW-1278">Translocase</keyword>
<dbReference type="GO" id="GO:0017038">
    <property type="term" value="P:protein import"/>
    <property type="evidence" value="ECO:0007669"/>
    <property type="project" value="InterPro"/>
</dbReference>
<dbReference type="CDD" id="cd22744">
    <property type="entry name" value="OTU"/>
    <property type="match status" value="1"/>
</dbReference>
<dbReference type="SUPFAM" id="SSF52540">
    <property type="entry name" value="P-loop containing nucleoside triphosphate hydrolases"/>
    <property type="match status" value="2"/>
</dbReference>
<dbReference type="PANTHER" id="PTHR30612">
    <property type="entry name" value="SECA INNER MEMBRANE COMPONENT OF SEC PROTEIN SECRETION SYSTEM"/>
    <property type="match status" value="1"/>
</dbReference>
<dbReference type="PROSITE" id="PS51196">
    <property type="entry name" value="SECA_MOTOR_DEAD"/>
    <property type="match status" value="1"/>
</dbReference>
<feature type="domain" description="Helicase ATP-binding" evidence="10">
    <location>
        <begin position="619"/>
        <end position="824"/>
    </location>
</feature>
<dbReference type="SMART" id="SM00957">
    <property type="entry name" value="SecA_DEAD"/>
    <property type="match status" value="1"/>
</dbReference>
<feature type="region of interest" description="Disordered" evidence="9">
    <location>
        <begin position="38"/>
        <end position="152"/>
    </location>
</feature>
<keyword evidence="4" id="KW-0067">ATP-binding</keyword>
<dbReference type="InterPro" id="IPR014018">
    <property type="entry name" value="SecA_motor_DEAD"/>
</dbReference>
<evidence type="ECO:0000259" key="12">
    <source>
        <dbReference type="PROSITE" id="PS51196"/>
    </source>
</evidence>
<protein>
    <recommendedName>
        <fullName evidence="15">Protein translocase subunit SecA</fullName>
    </recommendedName>
</protein>
<feature type="region of interest" description="Disordered" evidence="9">
    <location>
        <begin position="2185"/>
        <end position="2209"/>
    </location>
</feature>
<evidence type="ECO:0000256" key="1">
    <source>
        <dbReference type="ARBA" id="ARBA00022448"/>
    </source>
</evidence>
<feature type="domain" description="Helicase C-terminal" evidence="11">
    <location>
        <begin position="1126"/>
        <end position="1283"/>
    </location>
</feature>
<evidence type="ECO:0008006" key="15">
    <source>
        <dbReference type="Google" id="ProtNLM"/>
    </source>
</evidence>
<keyword evidence="1" id="KW-0813">Transport</keyword>
<keyword evidence="5" id="KW-0653">Protein transport</keyword>
<evidence type="ECO:0000256" key="6">
    <source>
        <dbReference type="ARBA" id="ARBA00022967"/>
    </source>
</evidence>
<feature type="compositionally biased region" description="Basic and acidic residues" evidence="9">
    <location>
        <begin position="64"/>
        <end position="74"/>
    </location>
</feature>
<name>A0AAV6H733_9TELE</name>
<comment type="caution">
    <text evidence="13">The sequence shown here is derived from an EMBL/GenBank/DDBJ whole genome shotgun (WGS) entry which is preliminary data.</text>
</comment>
<dbReference type="InterPro" id="IPR044722">
    <property type="entry name" value="SecA_SF2_C"/>
</dbReference>
<dbReference type="GO" id="GO:0005524">
    <property type="term" value="F:ATP binding"/>
    <property type="evidence" value="ECO:0007669"/>
    <property type="project" value="UniProtKB-KW"/>
</dbReference>
<dbReference type="PROSITE" id="PS51192">
    <property type="entry name" value="HELICASE_ATP_BIND_1"/>
    <property type="match status" value="1"/>
</dbReference>
<feature type="compositionally biased region" description="Basic and acidic residues" evidence="9">
    <location>
        <begin position="2200"/>
        <end position="2209"/>
    </location>
</feature>
<dbReference type="InterPro" id="IPR014001">
    <property type="entry name" value="Helicase_ATP-bd"/>
</dbReference>
<dbReference type="PROSITE" id="PS51194">
    <property type="entry name" value="HELICASE_CTER"/>
    <property type="match status" value="1"/>
</dbReference>
<proteinExistence type="predicted"/>
<dbReference type="Pfam" id="PF21090">
    <property type="entry name" value="P-loop_SecA"/>
    <property type="match status" value="1"/>
</dbReference>
<keyword evidence="3" id="KW-0547">Nucleotide-binding</keyword>
<dbReference type="InterPro" id="IPR001650">
    <property type="entry name" value="Helicase_C-like"/>
</dbReference>
<dbReference type="Proteomes" id="UP000823561">
    <property type="component" value="Chromosome 3"/>
</dbReference>
<evidence type="ECO:0000259" key="10">
    <source>
        <dbReference type="PROSITE" id="PS51192"/>
    </source>
</evidence>